<evidence type="ECO:0000256" key="3">
    <source>
        <dbReference type="ARBA" id="ARBA00004906"/>
    </source>
</evidence>
<evidence type="ECO:0000256" key="6">
    <source>
        <dbReference type="ARBA" id="ARBA00022692"/>
    </source>
</evidence>
<comment type="catalytic activity">
    <reaction evidence="1">
        <text>S-ubiquitinyl-[E2 ubiquitin-conjugating enzyme]-L-cysteine + [acceptor protein]-L-lysine = [E2 ubiquitin-conjugating enzyme]-L-cysteine + N(6)-ubiquitinyl-[acceptor protein]-L-lysine.</text>
        <dbReference type="EC" id="2.3.2.27"/>
    </reaction>
</comment>
<reference evidence="17" key="1">
    <citation type="submission" date="2020-07" db="EMBL/GenBank/DDBJ databases">
        <title>Ethylene signaling mediates host invasion by parasitic plants.</title>
        <authorList>
            <person name="Yoshida S."/>
        </authorList>
    </citation>
    <scope>NUCLEOTIDE SEQUENCE</scope>
    <source>
        <strain evidence="17">Okayama</strain>
    </source>
</reference>
<protein>
    <recommendedName>
        <fullName evidence="4">RING-type E3 ubiquitin transferase</fullName>
        <ecNumber evidence="4">2.3.2.27</ecNumber>
    </recommendedName>
</protein>
<evidence type="ECO:0000256" key="4">
    <source>
        <dbReference type="ARBA" id="ARBA00012483"/>
    </source>
</evidence>
<feature type="transmembrane region" description="Helical" evidence="15">
    <location>
        <begin position="23"/>
        <end position="45"/>
    </location>
</feature>
<comment type="subcellular location">
    <subcellularLocation>
        <location evidence="2">Membrane</location>
        <topology evidence="2">Single-pass membrane protein</topology>
    </subcellularLocation>
</comment>
<dbReference type="Gene3D" id="3.30.40.10">
    <property type="entry name" value="Zinc/RING finger domain, C3HC4 (zinc finger)"/>
    <property type="match status" value="1"/>
</dbReference>
<accession>A0A830BF00</accession>
<evidence type="ECO:0000313" key="18">
    <source>
        <dbReference type="Proteomes" id="UP000653305"/>
    </source>
</evidence>
<evidence type="ECO:0000256" key="7">
    <source>
        <dbReference type="ARBA" id="ARBA00022723"/>
    </source>
</evidence>
<evidence type="ECO:0000256" key="5">
    <source>
        <dbReference type="ARBA" id="ARBA00022679"/>
    </source>
</evidence>
<dbReference type="GO" id="GO:0016020">
    <property type="term" value="C:membrane"/>
    <property type="evidence" value="ECO:0007669"/>
    <property type="project" value="UniProtKB-SubCell"/>
</dbReference>
<evidence type="ECO:0000256" key="11">
    <source>
        <dbReference type="ARBA" id="ARBA00022989"/>
    </source>
</evidence>
<keyword evidence="10" id="KW-0862">Zinc</keyword>
<comment type="pathway">
    <text evidence="3">Protein modification; protein ubiquitination.</text>
</comment>
<keyword evidence="11 15" id="KW-1133">Transmembrane helix</keyword>
<dbReference type="SUPFAM" id="SSF57850">
    <property type="entry name" value="RING/U-box"/>
    <property type="match status" value="1"/>
</dbReference>
<dbReference type="UniPathway" id="UPA00143"/>
<dbReference type="Proteomes" id="UP000653305">
    <property type="component" value="Unassembled WGS sequence"/>
</dbReference>
<keyword evidence="9" id="KW-0833">Ubl conjugation pathway</keyword>
<evidence type="ECO:0000259" key="16">
    <source>
        <dbReference type="PROSITE" id="PS50089"/>
    </source>
</evidence>
<comment type="similarity">
    <text evidence="13">Belongs to the RING-type zinc finger family. ATL subfamily.</text>
</comment>
<dbReference type="EMBL" id="BMAC01000108">
    <property type="protein sequence ID" value="GFP85536.1"/>
    <property type="molecule type" value="Genomic_DNA"/>
</dbReference>
<keyword evidence="12 15" id="KW-0472">Membrane</keyword>
<dbReference type="PROSITE" id="PS50089">
    <property type="entry name" value="ZF_RING_2"/>
    <property type="match status" value="1"/>
</dbReference>
<dbReference type="OrthoDB" id="8062037at2759"/>
<sequence length="275" mass="29440">MESINSPPMPKSSSNSGSISNPLLISMLGIVGTSLAIVFYHMLLVKYCIRRHGSTATPPRSTVSGGASAGVDEKVLRKIQISAFSAVRGDGADIQDECVVCLGEIEDEDDVRLLPGCEHVFHVTCIDRWFVAHASCPVCRSPIVEPANVDPMVDADRESGGECSTTDGGGGEEAVVASLPRAQSDGLLRHCASMMVVRPPAAERRSSPPRLKRSLSMDQVFVAIGLRCSGDILARSGSYSTRSNLRHLDRVSSKLRRSFSRLRVEMAGGGAILPY</sequence>
<dbReference type="CDD" id="cd16461">
    <property type="entry name" value="RING-H2_EL5-like"/>
    <property type="match status" value="1"/>
</dbReference>
<evidence type="ECO:0000313" key="17">
    <source>
        <dbReference type="EMBL" id="GFP85536.1"/>
    </source>
</evidence>
<evidence type="ECO:0000256" key="2">
    <source>
        <dbReference type="ARBA" id="ARBA00004167"/>
    </source>
</evidence>
<evidence type="ECO:0000256" key="8">
    <source>
        <dbReference type="ARBA" id="ARBA00022771"/>
    </source>
</evidence>
<evidence type="ECO:0000256" key="1">
    <source>
        <dbReference type="ARBA" id="ARBA00000900"/>
    </source>
</evidence>
<keyword evidence="7" id="KW-0479">Metal-binding</keyword>
<dbReference type="SMART" id="SM00184">
    <property type="entry name" value="RING"/>
    <property type="match status" value="1"/>
</dbReference>
<dbReference type="PANTHER" id="PTHR46913:SF1">
    <property type="entry name" value="RING-H2 FINGER PROTEIN ATL16"/>
    <property type="match status" value="1"/>
</dbReference>
<evidence type="ECO:0000256" key="14">
    <source>
        <dbReference type="PROSITE-ProRule" id="PRU00175"/>
    </source>
</evidence>
<dbReference type="Pfam" id="PF13639">
    <property type="entry name" value="zf-RING_2"/>
    <property type="match status" value="1"/>
</dbReference>
<proteinExistence type="inferred from homology"/>
<evidence type="ECO:0000256" key="10">
    <source>
        <dbReference type="ARBA" id="ARBA00022833"/>
    </source>
</evidence>
<dbReference type="InterPro" id="IPR013083">
    <property type="entry name" value="Znf_RING/FYVE/PHD"/>
</dbReference>
<keyword evidence="5" id="KW-0808">Transferase</keyword>
<evidence type="ECO:0000256" key="9">
    <source>
        <dbReference type="ARBA" id="ARBA00022786"/>
    </source>
</evidence>
<evidence type="ECO:0000256" key="13">
    <source>
        <dbReference type="ARBA" id="ARBA00024209"/>
    </source>
</evidence>
<keyword evidence="6 15" id="KW-0812">Transmembrane</keyword>
<gene>
    <name evidence="17" type="ORF">PHJA_000697300</name>
</gene>
<organism evidence="17 18">
    <name type="scientific">Phtheirospermum japonicum</name>
    <dbReference type="NCBI Taxonomy" id="374723"/>
    <lineage>
        <taxon>Eukaryota</taxon>
        <taxon>Viridiplantae</taxon>
        <taxon>Streptophyta</taxon>
        <taxon>Embryophyta</taxon>
        <taxon>Tracheophyta</taxon>
        <taxon>Spermatophyta</taxon>
        <taxon>Magnoliopsida</taxon>
        <taxon>eudicotyledons</taxon>
        <taxon>Gunneridae</taxon>
        <taxon>Pentapetalae</taxon>
        <taxon>asterids</taxon>
        <taxon>lamiids</taxon>
        <taxon>Lamiales</taxon>
        <taxon>Orobanchaceae</taxon>
        <taxon>Orobanchaceae incertae sedis</taxon>
        <taxon>Phtheirospermum</taxon>
    </lineage>
</organism>
<feature type="domain" description="RING-type" evidence="16">
    <location>
        <begin position="98"/>
        <end position="140"/>
    </location>
</feature>
<keyword evidence="8 14" id="KW-0863">Zinc-finger</keyword>
<dbReference type="PANTHER" id="PTHR46913">
    <property type="entry name" value="RING-H2 FINGER PROTEIN ATL16"/>
    <property type="match status" value="1"/>
</dbReference>
<evidence type="ECO:0000256" key="15">
    <source>
        <dbReference type="SAM" id="Phobius"/>
    </source>
</evidence>
<dbReference type="GO" id="GO:0061630">
    <property type="term" value="F:ubiquitin protein ligase activity"/>
    <property type="evidence" value="ECO:0007669"/>
    <property type="project" value="UniProtKB-EC"/>
</dbReference>
<dbReference type="GO" id="GO:0016567">
    <property type="term" value="P:protein ubiquitination"/>
    <property type="evidence" value="ECO:0007669"/>
    <property type="project" value="UniProtKB-UniPathway"/>
</dbReference>
<dbReference type="InterPro" id="IPR001841">
    <property type="entry name" value="Znf_RING"/>
</dbReference>
<comment type="caution">
    <text evidence="17">The sequence shown here is derived from an EMBL/GenBank/DDBJ whole genome shotgun (WGS) entry which is preliminary data.</text>
</comment>
<keyword evidence="18" id="KW-1185">Reference proteome</keyword>
<evidence type="ECO:0000256" key="12">
    <source>
        <dbReference type="ARBA" id="ARBA00023136"/>
    </source>
</evidence>
<dbReference type="GO" id="GO:0008270">
    <property type="term" value="F:zinc ion binding"/>
    <property type="evidence" value="ECO:0007669"/>
    <property type="project" value="UniProtKB-KW"/>
</dbReference>
<dbReference type="InterPro" id="IPR044600">
    <property type="entry name" value="ATL1/ATL16-like"/>
</dbReference>
<name>A0A830BF00_9LAMI</name>
<dbReference type="AlphaFoldDB" id="A0A830BF00"/>
<dbReference type="EC" id="2.3.2.27" evidence="4"/>